<sequence length="157" mass="18341">MKQSKDPFEAAFEESPPDSPTETEPEPVNPNSNSLISQPSQIHEQQHLHVKNTISNDTKNNSNNKDDEEDEEEDEDNMDVELAKFRAVGDPHKMAKMHSILSQFTDEQMSRYESFRRAGFQKAKMTRVIFFLIFCSLLLFGFFLYNLADKNWFIPWF</sequence>
<evidence type="ECO:0000256" key="1">
    <source>
        <dbReference type="ARBA" id="ARBA00004123"/>
    </source>
</evidence>
<dbReference type="Gramene" id="rna22123">
    <property type="protein sequence ID" value="RHN59951.1"/>
    <property type="gene ID" value="gene22123"/>
</dbReference>
<feature type="transmembrane region" description="Helical" evidence="6">
    <location>
        <begin position="128"/>
        <end position="148"/>
    </location>
</feature>
<protein>
    <submittedName>
        <fullName evidence="8">Putative transcription factor Hap3/NF-YB family</fullName>
    </submittedName>
</protein>
<evidence type="ECO:0000256" key="2">
    <source>
        <dbReference type="ARBA" id="ARBA00023015"/>
    </source>
</evidence>
<comment type="subcellular location">
    <subcellularLocation>
        <location evidence="1">Nucleus</location>
    </subcellularLocation>
</comment>
<reference evidence="9" key="1">
    <citation type="journal article" date="2018" name="Nat. Plants">
        <title>Whole-genome landscape of Medicago truncatula symbiotic genes.</title>
        <authorList>
            <person name="Pecrix Y."/>
            <person name="Staton S.E."/>
            <person name="Sallet E."/>
            <person name="Lelandais-Briere C."/>
            <person name="Moreau S."/>
            <person name="Carrere S."/>
            <person name="Blein T."/>
            <person name="Jardinaud M.F."/>
            <person name="Latrasse D."/>
            <person name="Zouine M."/>
            <person name="Zahm M."/>
            <person name="Kreplak J."/>
            <person name="Mayjonade B."/>
            <person name="Satge C."/>
            <person name="Perez M."/>
            <person name="Cauet S."/>
            <person name="Marande W."/>
            <person name="Chantry-Darmon C."/>
            <person name="Lopez-Roques C."/>
            <person name="Bouchez O."/>
            <person name="Berard A."/>
            <person name="Debelle F."/>
            <person name="Munos S."/>
            <person name="Bendahmane A."/>
            <person name="Berges H."/>
            <person name="Niebel A."/>
            <person name="Buitink J."/>
            <person name="Frugier F."/>
            <person name="Benhamed M."/>
            <person name="Crespi M."/>
            <person name="Gouzy J."/>
            <person name="Gamas P."/>
        </authorList>
    </citation>
    <scope>NUCLEOTIDE SEQUENCE [LARGE SCALE GENOMIC DNA]</scope>
    <source>
        <strain evidence="9">cv. Jemalong A17</strain>
    </source>
</reference>
<keyword evidence="3" id="KW-0804">Transcription</keyword>
<dbReference type="PANTHER" id="PTHR13218">
    <property type="entry name" value="TRANSCRIPTION INITIATION FACTOR TFIID SUBUNIT 11-RELATED"/>
    <property type="match status" value="1"/>
</dbReference>
<dbReference type="EMBL" id="PSQE01000004">
    <property type="protein sequence ID" value="RHN59951.1"/>
    <property type="molecule type" value="Genomic_DNA"/>
</dbReference>
<dbReference type="InterPro" id="IPR006809">
    <property type="entry name" value="TAFII28_dom"/>
</dbReference>
<evidence type="ECO:0000313" key="9">
    <source>
        <dbReference type="Proteomes" id="UP000265566"/>
    </source>
</evidence>
<feature type="compositionally biased region" description="Acidic residues" evidence="5">
    <location>
        <begin position="66"/>
        <end position="78"/>
    </location>
</feature>
<gene>
    <name evidence="8" type="ORF">MtrunA17_Chr4g0019761</name>
</gene>
<keyword evidence="6" id="KW-0812">Transmembrane</keyword>
<proteinExistence type="predicted"/>
<dbReference type="InterPro" id="IPR045127">
    <property type="entry name" value="TAF11-like"/>
</dbReference>
<organism evidence="8 9">
    <name type="scientific">Medicago truncatula</name>
    <name type="common">Barrel medic</name>
    <name type="synonym">Medicago tribuloides</name>
    <dbReference type="NCBI Taxonomy" id="3880"/>
    <lineage>
        <taxon>Eukaryota</taxon>
        <taxon>Viridiplantae</taxon>
        <taxon>Streptophyta</taxon>
        <taxon>Embryophyta</taxon>
        <taxon>Tracheophyta</taxon>
        <taxon>Spermatophyta</taxon>
        <taxon>Magnoliopsida</taxon>
        <taxon>eudicotyledons</taxon>
        <taxon>Gunneridae</taxon>
        <taxon>Pentapetalae</taxon>
        <taxon>rosids</taxon>
        <taxon>fabids</taxon>
        <taxon>Fabales</taxon>
        <taxon>Fabaceae</taxon>
        <taxon>Papilionoideae</taxon>
        <taxon>50 kb inversion clade</taxon>
        <taxon>NPAAA clade</taxon>
        <taxon>Hologalegina</taxon>
        <taxon>IRL clade</taxon>
        <taxon>Trifolieae</taxon>
        <taxon>Medicago</taxon>
    </lineage>
</organism>
<dbReference type="AlphaFoldDB" id="A0A396I591"/>
<dbReference type="GO" id="GO:0005669">
    <property type="term" value="C:transcription factor TFIID complex"/>
    <property type="evidence" value="ECO:0007669"/>
    <property type="project" value="InterPro"/>
</dbReference>
<name>A0A396I591_MEDTR</name>
<evidence type="ECO:0000256" key="5">
    <source>
        <dbReference type="SAM" id="MobiDB-lite"/>
    </source>
</evidence>
<keyword evidence="6" id="KW-1133">Transmembrane helix</keyword>
<dbReference type="Proteomes" id="UP000265566">
    <property type="component" value="Chromosome 4"/>
</dbReference>
<dbReference type="PANTHER" id="PTHR13218:SF8">
    <property type="entry name" value="TRANSCRIPTION INITIATION FACTOR TFIID SUBUNIT 11"/>
    <property type="match status" value="1"/>
</dbReference>
<dbReference type="Pfam" id="PF04719">
    <property type="entry name" value="TAFII28"/>
    <property type="match status" value="1"/>
</dbReference>
<keyword evidence="4" id="KW-0539">Nucleus</keyword>
<accession>A0A396I591</accession>
<evidence type="ECO:0000259" key="7">
    <source>
        <dbReference type="Pfam" id="PF04719"/>
    </source>
</evidence>
<evidence type="ECO:0000256" key="3">
    <source>
        <dbReference type="ARBA" id="ARBA00023163"/>
    </source>
</evidence>
<feature type="compositionally biased region" description="Acidic residues" evidence="5">
    <location>
        <begin position="11"/>
        <end position="25"/>
    </location>
</feature>
<keyword evidence="2" id="KW-0805">Transcription regulation</keyword>
<feature type="domain" description="TAFII28-like protein" evidence="7">
    <location>
        <begin position="100"/>
        <end position="129"/>
    </location>
</feature>
<evidence type="ECO:0000313" key="8">
    <source>
        <dbReference type="EMBL" id="RHN59951.1"/>
    </source>
</evidence>
<evidence type="ECO:0000256" key="6">
    <source>
        <dbReference type="SAM" id="Phobius"/>
    </source>
</evidence>
<keyword evidence="6" id="KW-0472">Membrane</keyword>
<evidence type="ECO:0000256" key="4">
    <source>
        <dbReference type="ARBA" id="ARBA00023242"/>
    </source>
</evidence>
<comment type="caution">
    <text evidence="8">The sequence shown here is derived from an EMBL/GenBank/DDBJ whole genome shotgun (WGS) entry which is preliminary data.</text>
</comment>
<dbReference type="GO" id="GO:0051123">
    <property type="term" value="P:RNA polymerase II preinitiation complex assembly"/>
    <property type="evidence" value="ECO:0007669"/>
    <property type="project" value="InterPro"/>
</dbReference>
<feature type="region of interest" description="Disordered" evidence="5">
    <location>
        <begin position="1"/>
        <end position="78"/>
    </location>
</feature>